<name>A0A336M743_CULSO</name>
<reference evidence="2" key="1">
    <citation type="submission" date="2018-07" db="EMBL/GenBank/DDBJ databases">
        <authorList>
            <person name="Quirk P.G."/>
            <person name="Krulwich T.A."/>
        </authorList>
    </citation>
    <scope>NUCLEOTIDE SEQUENCE</scope>
</reference>
<sequence length="252" mass="28725">MTKFAIFLAIYCCISYTTASWSAIGENESGEELIWVEYKVTPIQLEATNITHNFEFDGSDRNVDRISYIRFDYETDSSSTSLSLNKGGPSLDHASTSFTCFNCTYLEMTQRIYGFYKKTHFEENNSQKMTSIRFFPFILLIISLIQFNSIRSAPSPDNVFLGVPEVGQQLIWTDFKLVASHSRPTNITHLFEFDGTDLNVQRISYVTYLYDTPGTNFTIIKGGPQTNHITVAVECSECKDFSVTEDIYGFFN</sequence>
<feature type="chain" id="PRO_5016393746" evidence="1">
    <location>
        <begin position="20"/>
        <end position="252"/>
    </location>
</feature>
<dbReference type="AlphaFoldDB" id="A0A336M743"/>
<dbReference type="InterPro" id="IPR031734">
    <property type="entry name" value="MBF2"/>
</dbReference>
<keyword evidence="1" id="KW-0732">Signal</keyword>
<organism evidence="2">
    <name type="scientific">Culicoides sonorensis</name>
    <name type="common">Biting midge</name>
    <dbReference type="NCBI Taxonomy" id="179676"/>
    <lineage>
        <taxon>Eukaryota</taxon>
        <taxon>Metazoa</taxon>
        <taxon>Ecdysozoa</taxon>
        <taxon>Arthropoda</taxon>
        <taxon>Hexapoda</taxon>
        <taxon>Insecta</taxon>
        <taxon>Pterygota</taxon>
        <taxon>Neoptera</taxon>
        <taxon>Endopterygota</taxon>
        <taxon>Diptera</taxon>
        <taxon>Nematocera</taxon>
        <taxon>Chironomoidea</taxon>
        <taxon>Ceratopogonidae</taxon>
        <taxon>Ceratopogoninae</taxon>
        <taxon>Culicoides</taxon>
        <taxon>Monoculicoides</taxon>
    </lineage>
</organism>
<accession>A0A336M743</accession>
<dbReference type="VEuPathDB" id="VectorBase:CSON010452"/>
<proteinExistence type="predicted"/>
<evidence type="ECO:0000256" key="1">
    <source>
        <dbReference type="SAM" id="SignalP"/>
    </source>
</evidence>
<protein>
    <submittedName>
        <fullName evidence="2">CSON010452 protein</fullName>
    </submittedName>
</protein>
<evidence type="ECO:0000313" key="2">
    <source>
        <dbReference type="EMBL" id="SSX24207.1"/>
    </source>
</evidence>
<feature type="signal peptide" evidence="1">
    <location>
        <begin position="1"/>
        <end position="19"/>
    </location>
</feature>
<gene>
    <name evidence="2" type="primary">CSON010452</name>
</gene>
<dbReference type="Pfam" id="PF15868">
    <property type="entry name" value="MBF2"/>
    <property type="match status" value="1"/>
</dbReference>
<dbReference type="EMBL" id="UFQT01000424">
    <property type="protein sequence ID" value="SSX24207.1"/>
    <property type="molecule type" value="Genomic_DNA"/>
</dbReference>